<dbReference type="AlphaFoldDB" id="A0A5N6VVS9"/>
<keyword evidence="1" id="KW-0472">Membrane</keyword>
<reference evidence="3" key="1">
    <citation type="submission" date="2019-04" db="EMBL/GenBank/DDBJ databases">
        <title>Friends and foes A comparative genomics studyof 23 Aspergillus species from section Flavi.</title>
        <authorList>
            <consortium name="DOE Joint Genome Institute"/>
            <person name="Kjaerbolling I."/>
            <person name="Vesth T."/>
            <person name="Frisvad J.C."/>
            <person name="Nybo J.L."/>
            <person name="Theobald S."/>
            <person name="Kildgaard S."/>
            <person name="Isbrandt T."/>
            <person name="Kuo A."/>
            <person name="Sato A."/>
            <person name="Lyhne E.K."/>
            <person name="Kogle M.E."/>
            <person name="Wiebenga A."/>
            <person name="Kun R.S."/>
            <person name="Lubbers R.J."/>
            <person name="Makela M.R."/>
            <person name="Barry K."/>
            <person name="Chovatia M."/>
            <person name="Clum A."/>
            <person name="Daum C."/>
            <person name="Haridas S."/>
            <person name="He G."/>
            <person name="LaButti K."/>
            <person name="Lipzen A."/>
            <person name="Mondo S."/>
            <person name="Riley R."/>
            <person name="Salamov A."/>
            <person name="Simmons B.A."/>
            <person name="Magnuson J.K."/>
            <person name="Henrissat B."/>
            <person name="Mortensen U.H."/>
            <person name="Larsen T.O."/>
            <person name="Devries R.P."/>
            <person name="Grigoriev I.V."/>
            <person name="Machida M."/>
            <person name="Baker S.E."/>
            <person name="Andersen M.R."/>
        </authorList>
    </citation>
    <scope>NUCLEOTIDE SEQUENCE [LARGE SCALE GENOMIC DNA]</scope>
    <source>
        <strain evidence="3">CBS 130015</strain>
    </source>
</reference>
<keyword evidence="1" id="KW-0812">Transmembrane</keyword>
<protein>
    <submittedName>
        <fullName evidence="2">Uncharacterized protein</fullName>
    </submittedName>
</protein>
<accession>A0A5N6VVS9</accession>
<sequence length="113" mass="12650">MLSGVLYRTIYTTQPNRTSLRILSGPPDHPNMHMLNGFVDTPLFRHLGTSSWHANDALFVRMVEGLGGRVLYYILSAAIVGECVVLSWSIAARRRSVRFARSTSPSKVFEKVV</sequence>
<dbReference type="Proteomes" id="UP000325433">
    <property type="component" value="Unassembled WGS sequence"/>
</dbReference>
<gene>
    <name evidence="2" type="ORF">BDV41DRAFT_304299</name>
</gene>
<proteinExistence type="predicted"/>
<evidence type="ECO:0000256" key="1">
    <source>
        <dbReference type="SAM" id="Phobius"/>
    </source>
</evidence>
<organism evidence="2 3">
    <name type="scientific">Aspergillus transmontanensis</name>
    <dbReference type="NCBI Taxonomy" id="1034304"/>
    <lineage>
        <taxon>Eukaryota</taxon>
        <taxon>Fungi</taxon>
        <taxon>Dikarya</taxon>
        <taxon>Ascomycota</taxon>
        <taxon>Pezizomycotina</taxon>
        <taxon>Eurotiomycetes</taxon>
        <taxon>Eurotiomycetidae</taxon>
        <taxon>Eurotiales</taxon>
        <taxon>Aspergillaceae</taxon>
        <taxon>Aspergillus</taxon>
        <taxon>Aspergillus subgen. Circumdati</taxon>
    </lineage>
</organism>
<name>A0A5N6VVS9_9EURO</name>
<keyword evidence="3" id="KW-1185">Reference proteome</keyword>
<evidence type="ECO:0000313" key="3">
    <source>
        <dbReference type="Proteomes" id="UP000325433"/>
    </source>
</evidence>
<keyword evidence="1" id="KW-1133">Transmembrane helix</keyword>
<feature type="transmembrane region" description="Helical" evidence="1">
    <location>
        <begin position="70"/>
        <end position="91"/>
    </location>
</feature>
<dbReference type="EMBL" id="ML738334">
    <property type="protein sequence ID" value="KAE8312358.1"/>
    <property type="molecule type" value="Genomic_DNA"/>
</dbReference>
<evidence type="ECO:0000313" key="2">
    <source>
        <dbReference type="EMBL" id="KAE8312358.1"/>
    </source>
</evidence>